<comment type="caution">
    <text evidence="3">The sequence shown here is derived from an EMBL/GenBank/DDBJ whole genome shotgun (WGS) entry which is preliminary data.</text>
</comment>
<dbReference type="InterPro" id="IPR052173">
    <property type="entry name" value="Beta-lactam_resp_regulator"/>
</dbReference>
<feature type="domain" description="Peptidase M56" evidence="2">
    <location>
        <begin position="149"/>
        <end position="274"/>
    </location>
</feature>
<keyword evidence="1" id="KW-0472">Membrane</keyword>
<feature type="transmembrane region" description="Helical" evidence="1">
    <location>
        <begin position="329"/>
        <end position="350"/>
    </location>
</feature>
<dbReference type="PANTHER" id="PTHR34978:SF3">
    <property type="entry name" value="SLR0241 PROTEIN"/>
    <property type="match status" value="1"/>
</dbReference>
<keyword evidence="1" id="KW-1133">Transmembrane helix</keyword>
<name>A0ABY1NH28_9HYPH</name>
<feature type="transmembrane region" description="Helical" evidence="1">
    <location>
        <begin position="47"/>
        <end position="68"/>
    </location>
</feature>
<dbReference type="Pfam" id="PF05569">
    <property type="entry name" value="Peptidase_M56"/>
    <property type="match status" value="1"/>
</dbReference>
<dbReference type="PANTHER" id="PTHR34978">
    <property type="entry name" value="POSSIBLE SENSOR-TRANSDUCER PROTEIN BLAR"/>
    <property type="match status" value="1"/>
</dbReference>
<evidence type="ECO:0000256" key="1">
    <source>
        <dbReference type="SAM" id="Phobius"/>
    </source>
</evidence>
<dbReference type="Proteomes" id="UP001157914">
    <property type="component" value="Unassembled WGS sequence"/>
</dbReference>
<protein>
    <submittedName>
        <fullName evidence="3">BlaR1 peptidase M56</fullName>
    </submittedName>
</protein>
<dbReference type="InterPro" id="IPR008756">
    <property type="entry name" value="Peptidase_M56"/>
</dbReference>
<keyword evidence="1" id="KW-0812">Transmembrane</keyword>
<sequence>MTLTNQIFDIYIDLNITLGLAVVLWVIAKHIGSRLGLKLAFPVQLSLLNTVLVLVFLSPLGVLAFAHLHSEGAVPAYMAVNLSDYAVSQYLRGGIALPAEEFQSLLGFRAWLTESIVTAAPGIGLGIAAAFAASVAFGIGKLFLSLTRLRRLLAESHHWRSHGRLVLKLSDTVATPFSARGIFKNYVVVPTEMLASPEDVKMVLKHEYQHIRQGDLVWEMVLEIVRPLFFWNPAFFYWKQEVETIRELACDQAVAERRGVDLKSYCMCLLRAAEFGVRRRQEQLGGKRVAIATVALLDVHKRLFRKSPANKLRSRVEALLETRSLRPHWSVLALVVLPVAGVILMAGVALQKPADWSQDRLMLSAIINLERLETINTLAQRPD</sequence>
<dbReference type="RefSeq" id="WP_155191671.1">
    <property type="nucleotide sequence ID" value="NZ_BAAAEA010000001.1"/>
</dbReference>
<feature type="transmembrane region" description="Helical" evidence="1">
    <location>
        <begin position="123"/>
        <end position="144"/>
    </location>
</feature>
<evidence type="ECO:0000259" key="2">
    <source>
        <dbReference type="Pfam" id="PF05569"/>
    </source>
</evidence>
<accession>A0ABY1NH28</accession>
<dbReference type="EMBL" id="FXTT01000001">
    <property type="protein sequence ID" value="SMP09618.1"/>
    <property type="molecule type" value="Genomic_DNA"/>
</dbReference>
<reference evidence="3 4" key="1">
    <citation type="submission" date="2017-05" db="EMBL/GenBank/DDBJ databases">
        <authorList>
            <person name="Varghese N."/>
            <person name="Submissions S."/>
        </authorList>
    </citation>
    <scope>NUCLEOTIDE SEQUENCE [LARGE SCALE GENOMIC DNA]</scope>
    <source>
        <strain evidence="3 4">DSM 15949</strain>
    </source>
</reference>
<keyword evidence="4" id="KW-1185">Reference proteome</keyword>
<dbReference type="CDD" id="cd07341">
    <property type="entry name" value="M56_BlaR1_MecR1_like"/>
    <property type="match status" value="1"/>
</dbReference>
<evidence type="ECO:0000313" key="3">
    <source>
        <dbReference type="EMBL" id="SMP09618.1"/>
    </source>
</evidence>
<proteinExistence type="predicted"/>
<evidence type="ECO:0000313" key="4">
    <source>
        <dbReference type="Proteomes" id="UP001157914"/>
    </source>
</evidence>
<organism evidence="3 4">
    <name type="scientific">Roseibium denhamense</name>
    <dbReference type="NCBI Taxonomy" id="76305"/>
    <lineage>
        <taxon>Bacteria</taxon>
        <taxon>Pseudomonadati</taxon>
        <taxon>Pseudomonadota</taxon>
        <taxon>Alphaproteobacteria</taxon>
        <taxon>Hyphomicrobiales</taxon>
        <taxon>Stappiaceae</taxon>
        <taxon>Roseibium</taxon>
    </lineage>
</organism>
<feature type="transmembrane region" description="Helical" evidence="1">
    <location>
        <begin position="6"/>
        <end position="27"/>
    </location>
</feature>
<gene>
    <name evidence="3" type="ORF">SAMN06265374_1132</name>
</gene>